<evidence type="ECO:0000313" key="1">
    <source>
        <dbReference type="EMBL" id="AIA83203.1"/>
    </source>
</evidence>
<protein>
    <submittedName>
        <fullName evidence="1">Phage fiber protein</fullName>
    </submittedName>
</protein>
<reference evidence="1 2" key="1">
    <citation type="submission" date="2014-01" db="EMBL/GenBank/DDBJ databases">
        <title>Sulfur oxidation genes in diverse deep-sea viruses.</title>
        <authorList>
            <person name="Anantharaman K."/>
            <person name="Duhaime M.B."/>
            <person name="Breier J.A."/>
            <person name="Toner B.M."/>
            <person name="Dick G.J."/>
        </authorList>
    </citation>
    <scope>NUCLEOTIDE SEQUENCE [LARGE SCALE GENOMIC DNA]</scope>
    <source>
        <strain evidence="1 2">KiloMoana</strain>
    </source>
</reference>
<organism evidence="1 2">
    <name type="scientific">Lauvirus lau218</name>
    <dbReference type="NCBI Taxonomy" id="1465639"/>
    <lineage>
        <taxon>Viruses</taxon>
        <taxon>Duplodnaviria</taxon>
        <taxon>Heunggongvirae</taxon>
        <taxon>Uroviricota</taxon>
        <taxon>Caudoviricetes</taxon>
        <taxon>Autographivirales</taxon>
        <taxon>Lauvirus</taxon>
    </lineage>
</organism>
<dbReference type="EMBL" id="KJ183192">
    <property type="protein sequence ID" value="AIA83203.1"/>
    <property type="molecule type" value="Genomic_DNA"/>
</dbReference>
<accession>A0A060BRY1</accession>
<dbReference type="Proteomes" id="UP000242360">
    <property type="component" value="Segment"/>
</dbReference>
<sequence>MISEKFFNDVEADKVFSSDFEIITPNHCNVFVKVYDWTTHVVSWELVNVGEYDIINNAVVFHGSLTLITFSGGEWTGDLKVVVATTIEDLDINPSDCSILAEMQAEIQVLATIADDIKELGLVETGVFQTVADNIGDINTIANFEFSYTGIWETIFNNLTNGAIQGVFESIDNVNIVADNIGSVNLVGSNIGVVIDVGLNLGNITTVVGMEANINTLIPHIANIGVVSTNIDNVNLVGNDIDNINTIAESLVVYTGGTNVTIVDGVISSVDTNTTYTDAEIKTKYENNTDTNSFTDIEKTKLSGVDDSANNYVHPANHTIAEVTGLQTALDGKTTEAYVTTQITNLIDASPDALNTLNELAGALNDDANFAGTMTTALAGKVDDSQVLTNVPLGAVFTDTTYSVGDGGLSEVSFTSTDNTKLDGIESGATGDLTGAEIKVLYESEDNTNVLSDFNLAKLVAIEQNATGDLTEQEHYNMLWNISVTPATYDFNIFKDADQTKLAGIEANATGDMTDAEVKTAYENNAETNVFTDAQVTKLAGIEALAGVTDTTSVTSAGALMDSEVTNLADVKAFDTTDYATSAQGTKADGALLRAGGLVSGDIAFVDNVPASFGNNSNLVIKYDTTNAIIKEQTSSDGLLIQSKLLKLTDNIDDKTYATFTRDGSVDLYYSNSKKFETTASGTTTTGDIVATGDLRVGGTTYHPDDVISTFGDSGELDIYQSTSGYSMVRSNTLAYIQSPDLYLTNLLGAEKYARFVEGGGASLYHSNTKKLETTLEVTGELLGDNIPKYEKGTLTNVTTSGAEWRNIAWIDPDASTSGNGERGTAKFQIVNRDSGNHQQVVFYASHNYGRNESNVITVLTDSSYGTLDGGFNKIRIVESSTYDGAVLQVYFNTAETISYCQVSMTENEMTTGWQLLDWTTEANIPISGLTEPALGPAVDLAVVAGFNTNQDMYSKGSEVITMAKLTELGLI</sequence>
<proteinExistence type="predicted"/>
<evidence type="ECO:0000313" key="2">
    <source>
        <dbReference type="Proteomes" id="UP000242360"/>
    </source>
</evidence>
<name>A0A060BRY1_9CAUD</name>